<keyword evidence="4" id="KW-1185">Reference proteome</keyword>
<dbReference type="InterPro" id="IPR052766">
    <property type="entry name" value="S41A_metabolite_peptidase"/>
</dbReference>
<organism evidence="3 4">
    <name type="scientific">Colletotrichum asianum</name>
    <dbReference type="NCBI Taxonomy" id="702518"/>
    <lineage>
        <taxon>Eukaryota</taxon>
        <taxon>Fungi</taxon>
        <taxon>Dikarya</taxon>
        <taxon>Ascomycota</taxon>
        <taxon>Pezizomycotina</taxon>
        <taxon>Sordariomycetes</taxon>
        <taxon>Hypocreomycetidae</taxon>
        <taxon>Glomerellales</taxon>
        <taxon>Glomerellaceae</taxon>
        <taxon>Colletotrichum</taxon>
        <taxon>Colletotrichum gloeosporioides species complex</taxon>
    </lineage>
</organism>
<gene>
    <name evidence="3" type="ORF">GQ607_017810</name>
</gene>
<dbReference type="AlphaFoldDB" id="A0A8H3VV47"/>
<feature type="chain" id="PRO_5034508533" evidence="1">
    <location>
        <begin position="21"/>
        <end position="200"/>
    </location>
</feature>
<dbReference type="PANTHER" id="PTHR37049">
    <property type="entry name" value="PEPTIDASE S41 FAMILY PROTEIN"/>
    <property type="match status" value="1"/>
</dbReference>
<keyword evidence="1" id="KW-0732">Signal</keyword>
<dbReference type="EMBL" id="WOWK01000259">
    <property type="protein sequence ID" value="KAF0314955.1"/>
    <property type="molecule type" value="Genomic_DNA"/>
</dbReference>
<dbReference type="PANTHER" id="PTHR37049:SF4">
    <property type="entry name" value="RHODANESE DOMAIN-CONTAINING PROTEIN"/>
    <property type="match status" value="1"/>
</dbReference>
<feature type="domain" description="CPAF-like PDZ" evidence="2">
    <location>
        <begin position="117"/>
        <end position="193"/>
    </location>
</feature>
<evidence type="ECO:0000313" key="4">
    <source>
        <dbReference type="Proteomes" id="UP000434172"/>
    </source>
</evidence>
<evidence type="ECO:0000313" key="3">
    <source>
        <dbReference type="EMBL" id="KAF0314955.1"/>
    </source>
</evidence>
<evidence type="ECO:0000256" key="1">
    <source>
        <dbReference type="SAM" id="SignalP"/>
    </source>
</evidence>
<dbReference type="Pfam" id="PF23658">
    <property type="entry name" value="PDZ_CPAF_rel"/>
    <property type="match status" value="1"/>
</dbReference>
<sequence>MKKALILASAALVAAQSGTSQPPCAVVASKLASPSASVLIDQLKQVWQLHSETVWLKNPGNDWEYGPLDIMDELDMVKSNLASYESEYAVQLAIQKITVRTGNFHFNYYPDILQIFNFRRRFNVASISSDGKTLPKLYVHGDVVALADGDDGVSDIKSINGMSPYDFLKANLYSQYINSDGRMNNMFSKGDTDHLGAFAR</sequence>
<dbReference type="Proteomes" id="UP000434172">
    <property type="component" value="Unassembled WGS sequence"/>
</dbReference>
<dbReference type="OrthoDB" id="27214at2759"/>
<accession>A0A8H3VV47</accession>
<proteinExistence type="predicted"/>
<reference evidence="3 4" key="1">
    <citation type="submission" date="2019-12" db="EMBL/GenBank/DDBJ databases">
        <title>A genome sequence resource for the geographically widespread anthracnose pathogen Colletotrichum asianum.</title>
        <authorList>
            <person name="Meng Y."/>
        </authorList>
    </citation>
    <scope>NUCLEOTIDE SEQUENCE [LARGE SCALE GENOMIC DNA]</scope>
    <source>
        <strain evidence="3 4">ICMP 18580</strain>
    </source>
</reference>
<dbReference type="InterPro" id="IPR056186">
    <property type="entry name" value="PDZ_CPAF-rel"/>
</dbReference>
<feature type="signal peptide" evidence="1">
    <location>
        <begin position="1"/>
        <end position="20"/>
    </location>
</feature>
<name>A0A8H3VV47_9PEZI</name>
<protein>
    <submittedName>
        <fullName evidence="3">Peptidase s41 family protein</fullName>
    </submittedName>
</protein>
<evidence type="ECO:0000259" key="2">
    <source>
        <dbReference type="Pfam" id="PF23658"/>
    </source>
</evidence>
<comment type="caution">
    <text evidence="3">The sequence shown here is derived from an EMBL/GenBank/DDBJ whole genome shotgun (WGS) entry which is preliminary data.</text>
</comment>